<evidence type="ECO:0000313" key="2">
    <source>
        <dbReference type="EMBL" id="VWC24503.1"/>
    </source>
</evidence>
<reference evidence="2 3" key="1">
    <citation type="submission" date="2019-09" db="EMBL/GenBank/DDBJ databases">
        <authorList>
            <person name="Depoorter E."/>
        </authorList>
    </citation>
    <scope>NUCLEOTIDE SEQUENCE [LARGE SCALE GENOMIC DNA]</scope>
    <source>
        <strain evidence="2">LMG 23254</strain>
    </source>
</reference>
<accession>A0A6P2QVM4</accession>
<dbReference type="EMBL" id="CABVPW010000036">
    <property type="protein sequence ID" value="VWC24503.1"/>
    <property type="molecule type" value="Genomic_DNA"/>
</dbReference>
<dbReference type="GO" id="GO:0009318">
    <property type="term" value="C:exodeoxyribonuclease VII complex"/>
    <property type="evidence" value="ECO:0007669"/>
    <property type="project" value="InterPro"/>
</dbReference>
<dbReference type="PANTHER" id="PTHR30008:SF0">
    <property type="entry name" value="EXODEOXYRIBONUCLEASE 7 LARGE SUBUNIT"/>
    <property type="match status" value="1"/>
</dbReference>
<name>A0A6P2QVM4_BURL3</name>
<organism evidence="2 3">
    <name type="scientific">Burkholderia lata (strain ATCC 17760 / DSM 23089 / LMG 22485 / NCIMB 9086 / R18194 / 383)</name>
    <dbReference type="NCBI Taxonomy" id="482957"/>
    <lineage>
        <taxon>Bacteria</taxon>
        <taxon>Pseudomonadati</taxon>
        <taxon>Pseudomonadota</taxon>
        <taxon>Betaproteobacteria</taxon>
        <taxon>Burkholderiales</taxon>
        <taxon>Burkholderiaceae</taxon>
        <taxon>Burkholderia</taxon>
        <taxon>Burkholderia cepacia complex</taxon>
    </lineage>
</organism>
<proteinExistence type="predicted"/>
<feature type="domain" description="Exonuclease VII large subunit C-terminal" evidence="1">
    <location>
        <begin position="2"/>
        <end position="134"/>
    </location>
</feature>
<dbReference type="Pfam" id="PF02601">
    <property type="entry name" value="Exonuc_VII_L"/>
    <property type="match status" value="1"/>
</dbReference>
<dbReference type="Proteomes" id="UP000494218">
    <property type="component" value="Unassembled WGS sequence"/>
</dbReference>
<dbReference type="PANTHER" id="PTHR30008">
    <property type="entry name" value="EXODEOXYRIBONUCLEASE 7 LARGE SUBUNIT"/>
    <property type="match status" value="1"/>
</dbReference>
<dbReference type="AlphaFoldDB" id="A0A6P2QVM4"/>
<dbReference type="GO" id="GO:0006308">
    <property type="term" value="P:DNA catabolic process"/>
    <property type="evidence" value="ECO:0007669"/>
    <property type="project" value="InterPro"/>
</dbReference>
<dbReference type="InterPro" id="IPR003753">
    <property type="entry name" value="Exonuc_VII_L"/>
</dbReference>
<dbReference type="GO" id="GO:0008855">
    <property type="term" value="F:exodeoxyribonuclease VII activity"/>
    <property type="evidence" value="ECO:0007669"/>
    <property type="project" value="InterPro"/>
</dbReference>
<evidence type="ECO:0000313" key="3">
    <source>
        <dbReference type="Proteomes" id="UP000494218"/>
    </source>
</evidence>
<protein>
    <submittedName>
        <fullName evidence="2">Exodeoxyribonuclease VII large subunit</fullName>
    </submittedName>
</protein>
<gene>
    <name evidence="2" type="ORF">BLA23254_05984</name>
</gene>
<sequence>MSPAERLQRQRTHVEQLAVRLASAASRPVRDARARFALAQLRWQRARPDPSQARQALAGLSQRLALALQRRHERDTARVSACAARLEVLSPQRTLERGYAALIDAQTGRAVRTPNALKPQRRLTVHLAEGSADVSLADVQPRLTDTI</sequence>
<dbReference type="InterPro" id="IPR020579">
    <property type="entry name" value="Exonuc_VII_lsu_C"/>
</dbReference>
<evidence type="ECO:0000259" key="1">
    <source>
        <dbReference type="Pfam" id="PF02601"/>
    </source>
</evidence>